<dbReference type="RefSeq" id="WP_273737151.1">
    <property type="nucleotide sequence ID" value="NZ_JAQIVI010000041.1"/>
</dbReference>
<dbReference type="Pfam" id="PF13470">
    <property type="entry name" value="PIN_3"/>
    <property type="match status" value="1"/>
</dbReference>
<gene>
    <name evidence="2" type="ORF">ACFQE6_03010</name>
</gene>
<dbReference type="Proteomes" id="UP001596383">
    <property type="component" value="Unassembled WGS sequence"/>
</dbReference>
<dbReference type="SMART" id="SM00670">
    <property type="entry name" value="PINc"/>
    <property type="match status" value="1"/>
</dbReference>
<sequence>MGEITVVFDTNVFVSALGWNENPERCLLYGLRGDIEMIVSPATVTELWRVLAYDHLPFTESERIAFYHLVFHASTVITPDIDLSVSDDSDDDQFLEAATAGNADVLVSGDDHLLRLERYEDIEIVDPATFLEEWAPSGDGAADQGA</sequence>
<dbReference type="SUPFAM" id="SSF88723">
    <property type="entry name" value="PIN domain-like"/>
    <property type="match status" value="1"/>
</dbReference>
<comment type="caution">
    <text evidence="2">The sequence shown here is derived from an EMBL/GenBank/DDBJ whole genome shotgun (WGS) entry which is preliminary data.</text>
</comment>
<dbReference type="PANTHER" id="PTHR34610">
    <property type="entry name" value="SSL7007 PROTEIN"/>
    <property type="match status" value="1"/>
</dbReference>
<accession>A0ABD5SGB3</accession>
<name>A0ABD5SGB3_9EURY</name>
<protein>
    <submittedName>
        <fullName evidence="2">Toxin-antitoxin system toxin component, PIN family</fullName>
    </submittedName>
</protein>
<evidence type="ECO:0000313" key="2">
    <source>
        <dbReference type="EMBL" id="MFC6764049.1"/>
    </source>
</evidence>
<reference evidence="2 3" key="1">
    <citation type="journal article" date="2019" name="Int. J. Syst. Evol. Microbiol.">
        <title>The Global Catalogue of Microorganisms (GCM) 10K type strain sequencing project: providing services to taxonomists for standard genome sequencing and annotation.</title>
        <authorList>
            <consortium name="The Broad Institute Genomics Platform"/>
            <consortium name="The Broad Institute Genome Sequencing Center for Infectious Disease"/>
            <person name="Wu L."/>
            <person name="Ma J."/>
        </authorList>
    </citation>
    <scope>NUCLEOTIDE SEQUENCE [LARGE SCALE GENOMIC DNA]</scope>
    <source>
        <strain evidence="2 3">LMG 29247</strain>
    </source>
</reference>
<evidence type="ECO:0000313" key="3">
    <source>
        <dbReference type="Proteomes" id="UP001596383"/>
    </source>
</evidence>
<dbReference type="InterPro" id="IPR002716">
    <property type="entry name" value="PIN_dom"/>
</dbReference>
<dbReference type="InterPro" id="IPR002850">
    <property type="entry name" value="PIN_toxin-like"/>
</dbReference>
<evidence type="ECO:0000259" key="1">
    <source>
        <dbReference type="SMART" id="SM00670"/>
    </source>
</evidence>
<keyword evidence="3" id="KW-1185">Reference proteome</keyword>
<feature type="domain" description="PIN" evidence="1">
    <location>
        <begin position="4"/>
        <end position="115"/>
    </location>
</feature>
<dbReference type="InterPro" id="IPR029060">
    <property type="entry name" value="PIN-like_dom_sf"/>
</dbReference>
<dbReference type="EMBL" id="JBHSWV010000041">
    <property type="protein sequence ID" value="MFC6764049.1"/>
    <property type="molecule type" value="Genomic_DNA"/>
</dbReference>
<proteinExistence type="predicted"/>
<dbReference type="NCBIfam" id="TIGR00305">
    <property type="entry name" value="putative toxin-antitoxin system toxin component, PIN family"/>
    <property type="match status" value="1"/>
</dbReference>
<dbReference type="AlphaFoldDB" id="A0ABD5SGB3"/>
<dbReference type="PANTHER" id="PTHR34610:SF3">
    <property type="entry name" value="SSL7007 PROTEIN"/>
    <property type="match status" value="1"/>
</dbReference>
<organism evidence="2 3">
    <name type="scientific">Natrinema soli</name>
    <dbReference type="NCBI Taxonomy" id="1930624"/>
    <lineage>
        <taxon>Archaea</taxon>
        <taxon>Methanobacteriati</taxon>
        <taxon>Methanobacteriota</taxon>
        <taxon>Stenosarchaea group</taxon>
        <taxon>Halobacteria</taxon>
        <taxon>Halobacteriales</taxon>
        <taxon>Natrialbaceae</taxon>
        <taxon>Natrinema</taxon>
    </lineage>
</organism>